<dbReference type="PATRIC" id="fig|1127699.3.peg.645"/>
<name>L1NHG0_9BACT</name>
<evidence type="ECO:0000313" key="1">
    <source>
        <dbReference type="EMBL" id="EKY02652.1"/>
    </source>
</evidence>
<sequence>MDKIIISILKDQNLGAAIRQMQTFITKNALGEFKDDFMQIVSDYELMKDFVKKGLQDSKREEVYLQLLKRLYGLCNDMTADLKKKGTAGLTYYSQYAFDYIQTDEIRLFLESFVQDVALLSLENNDTRKQELYSKHHEFLTALFYHILTSAHWDEQTKLFYQDLLLSPTIDSMDAQLIVSAVMLAVLNVFDVNKFMLLLYVYQYATDVNIKQRALVGWILSLPDGETRLFPELETSVKKAITSGTVKRDLLELQIQMIYCVSAEEDTEAIQRDIIPQIIKGQNLNWDDETNSEQLNDILHPDSSEQAMEELENSYMKMMDMQKKGVDIYFGGFSQMKRFPFFNFINNWFAPFYPEHPQLKTIEELKDNNFIQNLFKHSPFCNSDKYSFLLAISSIINRIPQSIREMMAHDNIFIQGADVENKDKPAYIRRMYLQDIYRFFRLCPLNSSFTNPFVQDKFGWKGLFFLNKLIMESHPEKEMKELGYFLLHRKKYTLLQQLVTDNPLIKEDKDGLYLQACSAFKQAEYERANELYAQLLSMAPEDKNILRGAAQAGFAVNDFARAEECYAILHQMEPDNLLYALNLAISSVRNNHVEEGMQLLFKLDYEHTADPQILRPLAWAELMRAKPEAACMQYDKLLEQSSKALPDDYLNAAYARWFNCDITQAIELFRRYIRLKKASQVNLYKFLTNTFSNDRELIERNGCSTFDVNILIDILGEEKENEV</sequence>
<dbReference type="SUPFAM" id="SSF48452">
    <property type="entry name" value="TPR-like"/>
    <property type="match status" value="1"/>
</dbReference>
<dbReference type="STRING" id="1127699.HMPREF9151_00697"/>
<dbReference type="AlphaFoldDB" id="L1NHG0"/>
<dbReference type="Proteomes" id="UP000010433">
    <property type="component" value="Unassembled WGS sequence"/>
</dbReference>
<dbReference type="HOGENOM" id="CLU_022117_0_0_10"/>
<protein>
    <submittedName>
        <fullName evidence="1">Tetratricopeptide repeat protein</fullName>
    </submittedName>
</protein>
<organism evidence="1 2">
    <name type="scientific">Hoylesella saccharolytica F0055</name>
    <dbReference type="NCBI Taxonomy" id="1127699"/>
    <lineage>
        <taxon>Bacteria</taxon>
        <taxon>Pseudomonadati</taxon>
        <taxon>Bacteroidota</taxon>
        <taxon>Bacteroidia</taxon>
        <taxon>Bacteroidales</taxon>
        <taxon>Prevotellaceae</taxon>
        <taxon>Hoylesella</taxon>
    </lineage>
</organism>
<reference evidence="1 2" key="1">
    <citation type="submission" date="2012-05" db="EMBL/GenBank/DDBJ databases">
        <authorList>
            <person name="Weinstock G."/>
            <person name="Sodergren E."/>
            <person name="Lobos E.A."/>
            <person name="Fulton L."/>
            <person name="Fulton R."/>
            <person name="Courtney L."/>
            <person name="Fronick C."/>
            <person name="O'Laughlin M."/>
            <person name="Godfrey J."/>
            <person name="Wilson R.M."/>
            <person name="Miner T."/>
            <person name="Farmer C."/>
            <person name="Delehaunty K."/>
            <person name="Cordes M."/>
            <person name="Minx P."/>
            <person name="Tomlinson C."/>
            <person name="Chen J."/>
            <person name="Wollam A."/>
            <person name="Pepin K.H."/>
            <person name="Bhonagiri V."/>
            <person name="Zhang X."/>
            <person name="Suruliraj S."/>
            <person name="Warren W."/>
            <person name="Mitreva M."/>
            <person name="Mardis E.R."/>
            <person name="Wilson R.K."/>
        </authorList>
    </citation>
    <scope>NUCLEOTIDE SEQUENCE [LARGE SCALE GENOMIC DNA]</scope>
    <source>
        <strain evidence="1 2">F0055</strain>
    </source>
</reference>
<accession>L1NHG0</accession>
<keyword evidence="2" id="KW-1185">Reference proteome</keyword>
<dbReference type="InterPro" id="IPR011990">
    <property type="entry name" value="TPR-like_helical_dom_sf"/>
</dbReference>
<evidence type="ECO:0000313" key="2">
    <source>
        <dbReference type="Proteomes" id="UP000010433"/>
    </source>
</evidence>
<dbReference type="EMBL" id="AMEP01000047">
    <property type="protein sequence ID" value="EKY02652.1"/>
    <property type="molecule type" value="Genomic_DNA"/>
</dbReference>
<proteinExistence type="predicted"/>
<dbReference type="RefSeq" id="WP_009161864.1">
    <property type="nucleotide sequence ID" value="NZ_KB290974.1"/>
</dbReference>
<comment type="caution">
    <text evidence="1">The sequence shown here is derived from an EMBL/GenBank/DDBJ whole genome shotgun (WGS) entry which is preliminary data.</text>
</comment>
<dbReference type="OrthoDB" id="1108959at2"/>
<gene>
    <name evidence="1" type="ORF">HMPREF9151_00697</name>
</gene>
<dbReference type="Gene3D" id="1.25.40.10">
    <property type="entry name" value="Tetratricopeptide repeat domain"/>
    <property type="match status" value="1"/>
</dbReference>